<organism evidence="1">
    <name type="scientific">Ixodes ricinus</name>
    <name type="common">Common tick</name>
    <name type="synonym">Acarus ricinus</name>
    <dbReference type="NCBI Taxonomy" id="34613"/>
    <lineage>
        <taxon>Eukaryota</taxon>
        <taxon>Metazoa</taxon>
        <taxon>Ecdysozoa</taxon>
        <taxon>Arthropoda</taxon>
        <taxon>Chelicerata</taxon>
        <taxon>Arachnida</taxon>
        <taxon>Acari</taxon>
        <taxon>Parasitiformes</taxon>
        <taxon>Ixodida</taxon>
        <taxon>Ixodoidea</taxon>
        <taxon>Ixodidae</taxon>
        <taxon>Ixodinae</taxon>
        <taxon>Ixodes</taxon>
    </lineage>
</organism>
<sequence length="69" mass="8044">MQSFMRTLKQLPALIIRFAPSLIRGHNTFVSTPQSKYYCLVKKKIHHNSSTAIKARQNELTFFMIVHSH</sequence>
<dbReference type="EMBL" id="GEGO01002005">
    <property type="protein sequence ID" value="JAR93399.1"/>
    <property type="molecule type" value="Transcribed_RNA"/>
</dbReference>
<reference evidence="1" key="1">
    <citation type="journal article" date="2018" name="PLoS Negl. Trop. Dis.">
        <title>Sialome diversity of ticks revealed by RNAseq of single tick salivary glands.</title>
        <authorList>
            <person name="Perner J."/>
            <person name="Kropackova S."/>
            <person name="Kopacek P."/>
            <person name="Ribeiro J.M."/>
        </authorList>
    </citation>
    <scope>NUCLEOTIDE SEQUENCE</scope>
    <source>
        <strain evidence="1">Siblings of single egg batch collected in Ceske Budejovice</strain>
        <tissue evidence="1">Salivary glands</tissue>
    </source>
</reference>
<evidence type="ECO:0000313" key="1">
    <source>
        <dbReference type="EMBL" id="JAR93399.1"/>
    </source>
</evidence>
<protein>
    <submittedName>
        <fullName evidence="1">Putative secreted protein</fullName>
    </submittedName>
</protein>
<name>A0A147BRN4_IXORI</name>
<dbReference type="AlphaFoldDB" id="A0A147BRN4"/>
<proteinExistence type="predicted"/>
<accession>A0A147BRN4</accession>